<keyword evidence="4" id="KW-1185">Reference proteome</keyword>
<proteinExistence type="predicted"/>
<comment type="caution">
    <text evidence="3">The sequence shown here is derived from an EMBL/GenBank/DDBJ whole genome shotgun (WGS) entry which is preliminary data.</text>
</comment>
<feature type="modified residue" description="4-aspartylphosphate" evidence="1">
    <location>
        <position position="60"/>
    </location>
</feature>
<gene>
    <name evidence="3" type="ORF">ACFSKQ_04510</name>
</gene>
<evidence type="ECO:0000313" key="3">
    <source>
        <dbReference type="EMBL" id="MFD2236725.1"/>
    </source>
</evidence>
<dbReference type="SUPFAM" id="SSF52172">
    <property type="entry name" value="CheY-like"/>
    <property type="match status" value="1"/>
</dbReference>
<dbReference type="Gene3D" id="3.40.50.2300">
    <property type="match status" value="1"/>
</dbReference>
<dbReference type="SMART" id="SM00448">
    <property type="entry name" value="REC"/>
    <property type="match status" value="1"/>
</dbReference>
<name>A0ABW5CKV8_9HYPH</name>
<evidence type="ECO:0000259" key="2">
    <source>
        <dbReference type="PROSITE" id="PS50110"/>
    </source>
</evidence>
<organism evidence="3 4">
    <name type="scientific">Aureimonas populi</name>
    <dbReference type="NCBI Taxonomy" id="1701758"/>
    <lineage>
        <taxon>Bacteria</taxon>
        <taxon>Pseudomonadati</taxon>
        <taxon>Pseudomonadota</taxon>
        <taxon>Alphaproteobacteria</taxon>
        <taxon>Hyphomicrobiales</taxon>
        <taxon>Aurantimonadaceae</taxon>
        <taxon>Aureimonas</taxon>
    </lineage>
</organism>
<dbReference type="EMBL" id="JBHUIJ010000005">
    <property type="protein sequence ID" value="MFD2236725.1"/>
    <property type="molecule type" value="Genomic_DNA"/>
</dbReference>
<dbReference type="InterPro" id="IPR011006">
    <property type="entry name" value="CheY-like_superfamily"/>
</dbReference>
<accession>A0ABW5CKV8</accession>
<feature type="domain" description="Response regulatory" evidence="2">
    <location>
        <begin position="11"/>
        <end position="121"/>
    </location>
</feature>
<dbReference type="PROSITE" id="PS50110">
    <property type="entry name" value="RESPONSE_REGULATORY"/>
    <property type="match status" value="1"/>
</dbReference>
<reference evidence="4" key="1">
    <citation type="journal article" date="2019" name="Int. J. Syst. Evol. Microbiol.">
        <title>The Global Catalogue of Microorganisms (GCM) 10K type strain sequencing project: providing services to taxonomists for standard genome sequencing and annotation.</title>
        <authorList>
            <consortium name="The Broad Institute Genomics Platform"/>
            <consortium name="The Broad Institute Genome Sequencing Center for Infectious Disease"/>
            <person name="Wu L."/>
            <person name="Ma J."/>
        </authorList>
    </citation>
    <scope>NUCLEOTIDE SEQUENCE [LARGE SCALE GENOMIC DNA]</scope>
    <source>
        <strain evidence="4">ZS-35-S2</strain>
    </source>
</reference>
<dbReference type="InterPro" id="IPR001789">
    <property type="entry name" value="Sig_transdc_resp-reg_receiver"/>
</dbReference>
<dbReference type="RefSeq" id="WP_209740004.1">
    <property type="nucleotide sequence ID" value="NZ_CP072611.1"/>
</dbReference>
<sequence>MTSKPSLAGRQILLVEDEFMIAMDIEAELVEAGAQVVCAGRLEEAEKLAQTVSCHAAILDLDLHGKTSFPVADRLEERGIPFLFHTGHGVRENLKTRYPHTLVCNKPCDISDLVRSLGELVPAS</sequence>
<protein>
    <submittedName>
        <fullName evidence="3">Response regulator</fullName>
    </submittedName>
</protein>
<dbReference type="Proteomes" id="UP001597371">
    <property type="component" value="Unassembled WGS sequence"/>
</dbReference>
<keyword evidence="1" id="KW-0597">Phosphoprotein</keyword>
<evidence type="ECO:0000313" key="4">
    <source>
        <dbReference type="Proteomes" id="UP001597371"/>
    </source>
</evidence>
<evidence type="ECO:0000256" key="1">
    <source>
        <dbReference type="PROSITE-ProRule" id="PRU00169"/>
    </source>
</evidence>